<gene>
    <name evidence="1" type="ORF">B0I27_106190</name>
</gene>
<sequence length="66" mass="7632">MTRANIRYSEKMLISIHIEEDLNYWANKWGVSRESIKSAVKASRSNSISSVQEYLLKNKQISELAD</sequence>
<evidence type="ECO:0000313" key="1">
    <source>
        <dbReference type="EMBL" id="PRY52429.1"/>
    </source>
</evidence>
<comment type="caution">
    <text evidence="1">The sequence shown here is derived from an EMBL/GenBank/DDBJ whole genome shotgun (WGS) entry which is preliminary data.</text>
</comment>
<dbReference type="RefSeq" id="WP_181276761.1">
    <property type="nucleotide sequence ID" value="NZ_PVTH01000006.1"/>
</dbReference>
<dbReference type="InterPro" id="IPR022037">
    <property type="entry name" value="DUF3606"/>
</dbReference>
<dbReference type="Pfam" id="PF12244">
    <property type="entry name" value="DUF3606"/>
    <property type="match status" value="1"/>
</dbReference>
<accession>A0A2T0U3D8</accession>
<evidence type="ECO:0000313" key="2">
    <source>
        <dbReference type="Proteomes" id="UP000238034"/>
    </source>
</evidence>
<dbReference type="AlphaFoldDB" id="A0A2T0U3D8"/>
<keyword evidence="2" id="KW-1185">Reference proteome</keyword>
<dbReference type="Proteomes" id="UP000238034">
    <property type="component" value="Unassembled WGS sequence"/>
</dbReference>
<proteinExistence type="predicted"/>
<organism evidence="1 2">
    <name type="scientific">Arcticibacter pallidicorallinus</name>
    <dbReference type="NCBI Taxonomy" id="1259464"/>
    <lineage>
        <taxon>Bacteria</taxon>
        <taxon>Pseudomonadati</taxon>
        <taxon>Bacteroidota</taxon>
        <taxon>Sphingobacteriia</taxon>
        <taxon>Sphingobacteriales</taxon>
        <taxon>Sphingobacteriaceae</taxon>
        <taxon>Arcticibacter</taxon>
    </lineage>
</organism>
<dbReference type="EMBL" id="PVTH01000006">
    <property type="protein sequence ID" value="PRY52429.1"/>
    <property type="molecule type" value="Genomic_DNA"/>
</dbReference>
<reference evidence="1 2" key="1">
    <citation type="submission" date="2018-03" db="EMBL/GenBank/DDBJ databases">
        <title>Genomic Encyclopedia of Type Strains, Phase III (KMG-III): the genomes of soil and plant-associated and newly described type strains.</title>
        <authorList>
            <person name="Whitman W."/>
        </authorList>
    </citation>
    <scope>NUCLEOTIDE SEQUENCE [LARGE SCALE GENOMIC DNA]</scope>
    <source>
        <strain evidence="1 2">CGMCC 1.9313</strain>
    </source>
</reference>
<name>A0A2T0U3D8_9SPHI</name>
<protein>
    <submittedName>
        <fullName evidence="1">Uncharacterized protein DUF3606</fullName>
    </submittedName>
</protein>